<protein>
    <recommendedName>
        <fullName evidence="4 9">Dolichyl-diphosphooligosaccharide--protein glycosyltransferase 48 kDa subunit</fullName>
        <shortName evidence="9">Oligosaccharyl transferase 48 kDa subunit</shortName>
    </recommendedName>
</protein>
<evidence type="ECO:0000256" key="6">
    <source>
        <dbReference type="ARBA" id="ARBA00022824"/>
    </source>
</evidence>
<dbReference type="UniPathway" id="UPA00378"/>
<evidence type="ECO:0000256" key="4">
    <source>
        <dbReference type="ARBA" id="ARBA00013350"/>
    </source>
</evidence>
<dbReference type="GO" id="GO:0008250">
    <property type="term" value="C:oligosaccharyltransferase complex"/>
    <property type="evidence" value="ECO:0007669"/>
    <property type="project" value="TreeGrafter"/>
</dbReference>
<dbReference type="InterPro" id="IPR055457">
    <property type="entry name" value="OST48_N"/>
</dbReference>
<keyword evidence="5" id="KW-0812">Transmembrane</keyword>
<keyword evidence="6 9" id="KW-0256">Endoplasmic reticulum</keyword>
<evidence type="ECO:0000256" key="8">
    <source>
        <dbReference type="ARBA" id="ARBA00023136"/>
    </source>
</evidence>
<evidence type="ECO:0000256" key="3">
    <source>
        <dbReference type="ARBA" id="ARBA00008743"/>
    </source>
</evidence>
<comment type="subcellular location">
    <subcellularLocation>
        <location evidence="1 9">Endoplasmic reticulum membrane</location>
        <topology evidence="1 9">Single-pass type I membrane protein</topology>
    </subcellularLocation>
</comment>
<evidence type="ECO:0000256" key="9">
    <source>
        <dbReference type="RuleBase" id="RU361142"/>
    </source>
</evidence>
<feature type="non-terminal residue" evidence="12">
    <location>
        <position position="1"/>
    </location>
</feature>
<evidence type="ECO:0000256" key="5">
    <source>
        <dbReference type="ARBA" id="ARBA00022692"/>
    </source>
</evidence>
<evidence type="ECO:0000259" key="10">
    <source>
        <dbReference type="Pfam" id="PF03345"/>
    </source>
</evidence>
<dbReference type="InterPro" id="IPR055459">
    <property type="entry name" value="OST48_MD"/>
</dbReference>
<sequence>STDSKTLKMLKIAISCVLVLLSVTLSTLANRTLVLIDNFKVKESHSSFFRSLEDGGHALTYRLVDDANLNLNRYGEYLYDNVVIVSSNVEEFGGNIDAAKLVQFVDDGNNLFVATNSRVGAAMHELVLEFGVEIADDFNDVVDHFNVVESLDDGSSRTFEIPTTHLIQNELIVGNPPKSRKILYRGTALTPDPENTLLLPILKSTTTSFLYDFQKNQNTQTASTLNLISAMRARNNARVVVIGSVDFLSDDYVTNSDYANGDVVTALSKWVFQSNGVLRVKSIVHYRQSDATTPPAYTIMDDVVYRIEIEQKVGHVWAPFVAHDLQLEFVRIDPFVRVALKPIKEQRGVFEARFRIPDIYGVYKF</sequence>
<dbReference type="EMBL" id="GECZ01029137">
    <property type="protein sequence ID" value="JAS40632.1"/>
    <property type="molecule type" value="Transcribed_RNA"/>
</dbReference>
<comment type="similarity">
    <text evidence="3 9">Belongs to the DDOST 48 kDa subunit family.</text>
</comment>
<evidence type="ECO:0000313" key="12">
    <source>
        <dbReference type="EMBL" id="JAS40632.1"/>
    </source>
</evidence>
<evidence type="ECO:0000256" key="7">
    <source>
        <dbReference type="ARBA" id="ARBA00022989"/>
    </source>
</evidence>
<name>A0A1B6ERS4_9HEMI</name>
<comment type="pathway">
    <text evidence="2 9">Protein modification; protein glycosylation.</text>
</comment>
<dbReference type="Pfam" id="PF23358">
    <property type="entry name" value="OST48_MD"/>
    <property type="match status" value="1"/>
</dbReference>
<evidence type="ECO:0000256" key="2">
    <source>
        <dbReference type="ARBA" id="ARBA00004922"/>
    </source>
</evidence>
<dbReference type="AlphaFoldDB" id="A0A1B6ERS4"/>
<feature type="domain" description="OST48 N-terminal" evidence="10">
    <location>
        <begin position="31"/>
        <end position="271"/>
    </location>
</feature>
<reference evidence="12" key="1">
    <citation type="submission" date="2015-11" db="EMBL/GenBank/DDBJ databases">
        <title>De novo transcriptome assembly of four potential Pierce s Disease insect vectors from Arizona vineyards.</title>
        <authorList>
            <person name="Tassone E.E."/>
        </authorList>
    </citation>
    <scope>NUCLEOTIDE SEQUENCE</scope>
</reference>
<keyword evidence="7" id="KW-1133">Transmembrane helix</keyword>
<dbReference type="GO" id="GO:0018279">
    <property type="term" value="P:protein N-linked glycosylation via asparagine"/>
    <property type="evidence" value="ECO:0007669"/>
    <property type="project" value="UniProtKB-UniRule"/>
</dbReference>
<dbReference type="PANTHER" id="PTHR10830">
    <property type="entry name" value="DOLICHYL-DIPHOSPHOOLIGOSACCHARIDE--PROTEIN GLYCOSYLTRANSFERASE 48 KDA SUBUNIT"/>
    <property type="match status" value="1"/>
</dbReference>
<dbReference type="Pfam" id="PF03345">
    <property type="entry name" value="OST48_N"/>
    <property type="match status" value="1"/>
</dbReference>
<keyword evidence="8" id="KW-0472">Membrane</keyword>
<accession>A0A1B6ERS4</accession>
<comment type="subunit">
    <text evidence="9">Component of the oligosaccharyltransferase (OST) complex.</text>
</comment>
<gene>
    <name evidence="12" type="ORF">g.8100</name>
</gene>
<comment type="function">
    <text evidence="9">Subunit of the oligosaccharyl transferase (OST) complex that catalyzes the initial transfer of a defined glycan (Glc(3)Man(9)GlcNAc(2) in eukaryotes) from the lipid carrier dolichol-pyrophosphate to an asparagine residue within an Asn-X-Ser/Thr consensus motif in nascent polypeptide chains, the first step in protein N-glycosylation. N-glycosylation occurs cotranslationally and the complex associates with the Sec61 complex at the channel-forming translocon complex that mediates protein translocation across the endoplasmic reticulum (ER).</text>
</comment>
<dbReference type="PANTHER" id="PTHR10830:SF0">
    <property type="entry name" value="DOLICHYL-DIPHOSPHOOLIGOSACCHARIDE--PROTEIN GLYCOSYLTRANSFERASE 48 KDA SUBUNIT"/>
    <property type="match status" value="1"/>
</dbReference>
<proteinExistence type="inferred from homology"/>
<organism evidence="12">
    <name type="scientific">Cuerna arida</name>
    <dbReference type="NCBI Taxonomy" id="1464854"/>
    <lineage>
        <taxon>Eukaryota</taxon>
        <taxon>Metazoa</taxon>
        <taxon>Ecdysozoa</taxon>
        <taxon>Arthropoda</taxon>
        <taxon>Hexapoda</taxon>
        <taxon>Insecta</taxon>
        <taxon>Pterygota</taxon>
        <taxon>Neoptera</taxon>
        <taxon>Paraneoptera</taxon>
        <taxon>Hemiptera</taxon>
        <taxon>Auchenorrhyncha</taxon>
        <taxon>Membracoidea</taxon>
        <taxon>Cicadellidae</taxon>
        <taxon>Cicadellinae</taxon>
        <taxon>Proconiini</taxon>
        <taxon>Cuerna</taxon>
    </lineage>
</organism>
<evidence type="ECO:0000256" key="1">
    <source>
        <dbReference type="ARBA" id="ARBA00004115"/>
    </source>
</evidence>
<feature type="domain" description="OST48 middle" evidence="11">
    <location>
        <begin position="285"/>
        <end position="365"/>
    </location>
</feature>
<dbReference type="InterPro" id="IPR005013">
    <property type="entry name" value="DDOST_48_kDa_subunit"/>
</dbReference>
<feature type="non-terminal residue" evidence="12">
    <location>
        <position position="365"/>
    </location>
</feature>
<evidence type="ECO:0000259" key="11">
    <source>
        <dbReference type="Pfam" id="PF23358"/>
    </source>
</evidence>